<dbReference type="EMBL" id="BKCF01000001">
    <property type="protein sequence ID" value="GEQ85142.1"/>
    <property type="molecule type" value="Genomic_DNA"/>
</dbReference>
<dbReference type="InterPro" id="IPR011652">
    <property type="entry name" value="MORN_2"/>
</dbReference>
<dbReference type="OrthoDB" id="1467310at2"/>
<dbReference type="SUPFAM" id="SSF82185">
    <property type="entry name" value="Histone H3 K4-specific methyltransferase SET7/9 N-terminal domain"/>
    <property type="match status" value="1"/>
</dbReference>
<organism evidence="2 3">
    <name type="scientific">Patiriisocius marinistellae</name>
    <dbReference type="NCBI Taxonomy" id="2494560"/>
    <lineage>
        <taxon>Bacteria</taxon>
        <taxon>Pseudomonadati</taxon>
        <taxon>Bacteroidota</taxon>
        <taxon>Flavobacteriia</taxon>
        <taxon>Flavobacteriales</taxon>
        <taxon>Flavobacteriaceae</taxon>
        <taxon>Patiriisocius</taxon>
    </lineage>
</organism>
<feature type="signal peptide" evidence="1">
    <location>
        <begin position="1"/>
        <end position="19"/>
    </location>
</feature>
<evidence type="ECO:0000313" key="3">
    <source>
        <dbReference type="Proteomes" id="UP000326994"/>
    </source>
</evidence>
<proteinExistence type="predicted"/>
<comment type="caution">
    <text evidence="2">The sequence shown here is derived from an EMBL/GenBank/DDBJ whole genome shotgun (WGS) entry which is preliminary data.</text>
</comment>
<sequence>MKKLFLLVAVLFATNVMIAQDCSKACDMKKVKNSYVQVGDLIKATLYHENGTVAQTGFYTADNKLEGTWTSYNTKGDITATAEYKKGNKVGVWSFFDGNIKKEVTYSNSKIAKVDTWEIKDTRVVSNKP</sequence>
<dbReference type="Gene3D" id="3.90.930.1">
    <property type="match status" value="1"/>
</dbReference>
<feature type="chain" id="PRO_5023825531" description="Nicotinic acid mononucleotide adenyltransferase" evidence="1">
    <location>
        <begin position="20"/>
        <end position="129"/>
    </location>
</feature>
<dbReference type="Proteomes" id="UP000326994">
    <property type="component" value="Unassembled WGS sequence"/>
</dbReference>
<accession>A0A5J4FVM1</accession>
<gene>
    <name evidence="2" type="ORF">ULMS_06500</name>
</gene>
<keyword evidence="1" id="KW-0732">Signal</keyword>
<dbReference type="RefSeq" id="WP_151893074.1">
    <property type="nucleotide sequence ID" value="NZ_BKCF01000001.1"/>
</dbReference>
<name>A0A5J4FVM1_9FLAO</name>
<dbReference type="AlphaFoldDB" id="A0A5J4FVM1"/>
<protein>
    <recommendedName>
        <fullName evidence="4">Nicotinic acid mononucleotide adenyltransferase</fullName>
    </recommendedName>
</protein>
<evidence type="ECO:0000256" key="1">
    <source>
        <dbReference type="SAM" id="SignalP"/>
    </source>
</evidence>
<keyword evidence="3" id="KW-1185">Reference proteome</keyword>
<dbReference type="Pfam" id="PF07661">
    <property type="entry name" value="MORN_2"/>
    <property type="match status" value="2"/>
</dbReference>
<evidence type="ECO:0008006" key="4">
    <source>
        <dbReference type="Google" id="ProtNLM"/>
    </source>
</evidence>
<evidence type="ECO:0000313" key="2">
    <source>
        <dbReference type="EMBL" id="GEQ85142.1"/>
    </source>
</evidence>
<reference evidence="2 3" key="1">
    <citation type="submission" date="2019-08" db="EMBL/GenBank/DDBJ databases">
        <title>Ulvibacter marinistellae sp. nov., isolated from a starfish, Patiria pectinifera.</title>
        <authorList>
            <person name="Kawano K."/>
            <person name="Ushijima N."/>
            <person name="Kihara M."/>
            <person name="Itoh H."/>
        </authorList>
    </citation>
    <scope>NUCLEOTIDE SEQUENCE [LARGE SCALE GENOMIC DNA]</scope>
    <source>
        <strain evidence="2 3">KK4</strain>
    </source>
</reference>